<dbReference type="EMBL" id="VICD02000265">
    <property type="protein sequence ID" value="KAB8172149.1"/>
    <property type="molecule type" value="Genomic_DNA"/>
</dbReference>
<keyword evidence="3 9" id="KW-0479">Metal-binding</keyword>
<keyword evidence="7 9" id="KW-0482">Metalloprotease</keyword>
<feature type="binding site" evidence="9">
    <location>
        <position position="228"/>
    </location>
    <ligand>
        <name>Zn(2+)</name>
        <dbReference type="ChEBI" id="CHEBI:29105"/>
        <note>catalytic</note>
    </ligand>
</feature>
<feature type="chain" id="PRO_5043512344" description="D-alanyl-D-alanine dipeptidase" evidence="12">
    <location>
        <begin position="20"/>
        <end position="256"/>
    </location>
</feature>
<dbReference type="InterPro" id="IPR009045">
    <property type="entry name" value="Zn_M74/Hedgehog-like"/>
</dbReference>
<evidence type="ECO:0000313" key="13">
    <source>
        <dbReference type="EMBL" id="KAB8172149.1"/>
    </source>
</evidence>
<dbReference type="GO" id="GO:0008237">
    <property type="term" value="F:metallopeptidase activity"/>
    <property type="evidence" value="ECO:0007669"/>
    <property type="project" value="UniProtKB-KW"/>
</dbReference>
<dbReference type="HAMAP" id="MF_01924">
    <property type="entry name" value="A_A_dipeptidase"/>
    <property type="match status" value="1"/>
</dbReference>
<gene>
    <name evidence="9" type="primary">ddpX</name>
    <name evidence="13" type="ORF">FKV24_015310</name>
</gene>
<dbReference type="RefSeq" id="WP_141483007.1">
    <property type="nucleotide sequence ID" value="NZ_VICD02000265.1"/>
</dbReference>
<evidence type="ECO:0000256" key="6">
    <source>
        <dbReference type="ARBA" id="ARBA00022997"/>
    </source>
</evidence>
<sequence length="256" mass="28372">MRVASAALLAVALASGCGAGTVIAEPASAPADAPVFSTATTAAEAGLVDIRERVPDIDLDIRYAGDDNFTGAPVDGYAAARCYLLAPAADALAAVESDLRAQGLRLRIFDCYRPVRAVRRFMRWIEEDDDLVARARYYPNLPKRALRGEYIAPLSGHSRAATVDLTLLECDRDGACRPLDMGTPFDFFDPRANTDSPQASPQQRRNRDRLRAAMERHGFRNYPQEWWHYTLDPEPSKRIHYDVPIEDVPIEDVPLD</sequence>
<dbReference type="Pfam" id="PF01427">
    <property type="entry name" value="Peptidase_M15"/>
    <property type="match status" value="1"/>
</dbReference>
<feature type="active site" description="Proton donor/acceptor" evidence="9">
    <location>
        <position position="225"/>
    </location>
</feature>
<comment type="cofactor">
    <cofactor evidence="9">
        <name>Zn(2+)</name>
        <dbReference type="ChEBI" id="CHEBI:29105"/>
    </cofactor>
    <text evidence="9">Binds 1 zinc ion per subunit.</text>
</comment>
<keyword evidence="8 10" id="KW-0961">Cell wall biogenesis/degradation</keyword>
<dbReference type="AlphaFoldDB" id="A0A508A4L2"/>
<dbReference type="Gene3D" id="3.30.1380.10">
    <property type="match status" value="1"/>
</dbReference>
<evidence type="ECO:0000256" key="12">
    <source>
        <dbReference type="SAM" id="SignalP"/>
    </source>
</evidence>
<protein>
    <recommendedName>
        <fullName evidence="9 10">D-alanyl-D-alanine dipeptidase</fullName>
        <shortName evidence="9 10">D-Ala-D-Ala dipeptidase</shortName>
        <ecNumber evidence="9 10">3.4.13.22</ecNumber>
    </recommendedName>
</protein>
<name>A0A508A4L2_9GAMM</name>
<dbReference type="PANTHER" id="PTHR43126">
    <property type="entry name" value="D-ALANYL-D-ALANINE DIPEPTIDASE"/>
    <property type="match status" value="1"/>
</dbReference>
<dbReference type="GO" id="GO:0160237">
    <property type="term" value="F:D-Ala-D-Ala dipeptidase activity"/>
    <property type="evidence" value="ECO:0007669"/>
    <property type="project" value="UniProtKB-EC"/>
</dbReference>
<evidence type="ECO:0000256" key="7">
    <source>
        <dbReference type="ARBA" id="ARBA00023049"/>
    </source>
</evidence>
<evidence type="ECO:0000256" key="1">
    <source>
        <dbReference type="ARBA" id="ARBA00001362"/>
    </source>
</evidence>
<keyword evidence="2 9" id="KW-0645">Protease</keyword>
<feature type="site" description="Transition state stabilizer" evidence="9">
    <location>
        <position position="113"/>
    </location>
</feature>
<dbReference type="PANTHER" id="PTHR43126:SF1">
    <property type="entry name" value="D-ALANYL-D-ALANINE DIPEPTIDASE"/>
    <property type="match status" value="1"/>
</dbReference>
<comment type="caution">
    <text evidence="13">The sequence shown here is derived from an EMBL/GenBank/DDBJ whole genome shotgun (WGS) entry which is preliminary data.</text>
</comment>
<evidence type="ECO:0000256" key="10">
    <source>
        <dbReference type="PIRNR" id="PIRNR026671"/>
    </source>
</evidence>
<evidence type="ECO:0000256" key="2">
    <source>
        <dbReference type="ARBA" id="ARBA00022670"/>
    </source>
</evidence>
<feature type="region of interest" description="Disordered" evidence="11">
    <location>
        <begin position="187"/>
        <end position="207"/>
    </location>
</feature>
<feature type="binding site" evidence="9">
    <location>
        <position position="164"/>
    </location>
    <ligand>
        <name>Zn(2+)</name>
        <dbReference type="ChEBI" id="CHEBI:29105"/>
        <note>catalytic</note>
    </ligand>
</feature>
<keyword evidence="12" id="KW-0732">Signal</keyword>
<evidence type="ECO:0000313" key="14">
    <source>
        <dbReference type="Proteomes" id="UP000320431"/>
    </source>
</evidence>
<dbReference type="EC" id="3.4.13.22" evidence="9 10"/>
<dbReference type="CDD" id="cd14817">
    <property type="entry name" value="D-Ala-D-Ala_dipeptidase_VanX"/>
    <property type="match status" value="1"/>
</dbReference>
<comment type="similarity">
    <text evidence="9 10">Belongs to the peptidase M15D family.</text>
</comment>
<feature type="signal peptide" evidence="12">
    <location>
        <begin position="1"/>
        <end position="19"/>
    </location>
</feature>
<organism evidence="13 14">
    <name type="scientific">Marilutibacter maris</name>
    <dbReference type="NCBI Taxonomy" id="1605891"/>
    <lineage>
        <taxon>Bacteria</taxon>
        <taxon>Pseudomonadati</taxon>
        <taxon>Pseudomonadota</taxon>
        <taxon>Gammaproteobacteria</taxon>
        <taxon>Lysobacterales</taxon>
        <taxon>Lysobacteraceae</taxon>
        <taxon>Marilutibacter</taxon>
    </lineage>
</organism>
<evidence type="ECO:0000256" key="5">
    <source>
        <dbReference type="ARBA" id="ARBA00022833"/>
    </source>
</evidence>
<dbReference type="PROSITE" id="PS51257">
    <property type="entry name" value="PROKAR_LIPOPROTEIN"/>
    <property type="match status" value="1"/>
</dbReference>
<dbReference type="Proteomes" id="UP000320431">
    <property type="component" value="Unassembled WGS sequence"/>
</dbReference>
<evidence type="ECO:0000256" key="3">
    <source>
        <dbReference type="ARBA" id="ARBA00022723"/>
    </source>
</evidence>
<keyword evidence="4 9" id="KW-0378">Hydrolase</keyword>
<keyword evidence="5 9" id="KW-0862">Zinc</keyword>
<dbReference type="GO" id="GO:0071555">
    <property type="term" value="P:cell wall organization"/>
    <property type="evidence" value="ECO:0007669"/>
    <property type="project" value="UniProtKB-KW"/>
</dbReference>
<reference evidence="13 14" key="1">
    <citation type="submission" date="2019-10" db="EMBL/GenBank/DDBJ databases">
        <title>Lysobacter alkalisoli sp. nov., isolated from saline-alkaline soil.</title>
        <authorList>
            <person name="Sun J.-Q."/>
        </authorList>
    </citation>
    <scope>NUCLEOTIDE SEQUENCE [LARGE SCALE GENOMIC DNA]</scope>
    <source>
        <strain evidence="13 14">KCTC 42381</strain>
    </source>
</reference>
<keyword evidence="6 9" id="KW-0224">Dipeptidase</keyword>
<dbReference type="SUPFAM" id="SSF55166">
    <property type="entry name" value="Hedgehog/DD-peptidase"/>
    <property type="match status" value="1"/>
</dbReference>
<evidence type="ECO:0000256" key="8">
    <source>
        <dbReference type="ARBA" id="ARBA00023316"/>
    </source>
</evidence>
<dbReference type="InterPro" id="IPR000755">
    <property type="entry name" value="A_A_dipeptidase"/>
</dbReference>
<dbReference type="PIRSF" id="PIRSF026671">
    <property type="entry name" value="AA_dipeptidase"/>
    <property type="match status" value="1"/>
</dbReference>
<accession>A0A508A4L2</accession>
<feature type="compositionally biased region" description="Polar residues" evidence="11">
    <location>
        <begin position="193"/>
        <end position="203"/>
    </location>
</feature>
<comment type="function">
    <text evidence="9 10">Catalyzes hydrolysis of the D-alanyl-D-alanine dipeptide.</text>
</comment>
<feature type="binding site" evidence="9">
    <location>
        <position position="157"/>
    </location>
    <ligand>
        <name>Zn(2+)</name>
        <dbReference type="ChEBI" id="CHEBI:29105"/>
        <note>catalytic</note>
    </ligand>
</feature>
<evidence type="ECO:0000256" key="11">
    <source>
        <dbReference type="SAM" id="MobiDB-lite"/>
    </source>
</evidence>
<evidence type="ECO:0000256" key="9">
    <source>
        <dbReference type="HAMAP-Rule" id="MF_01924"/>
    </source>
</evidence>
<dbReference type="GO" id="GO:0008270">
    <property type="term" value="F:zinc ion binding"/>
    <property type="evidence" value="ECO:0007669"/>
    <property type="project" value="UniProtKB-UniRule"/>
</dbReference>
<evidence type="ECO:0000256" key="4">
    <source>
        <dbReference type="ARBA" id="ARBA00022801"/>
    </source>
</evidence>
<comment type="catalytic activity">
    <reaction evidence="1 9 10">
        <text>D-alanyl-D-alanine + H2O = 2 D-alanine</text>
        <dbReference type="Rhea" id="RHEA:20661"/>
        <dbReference type="ChEBI" id="CHEBI:15377"/>
        <dbReference type="ChEBI" id="CHEBI:57416"/>
        <dbReference type="ChEBI" id="CHEBI:57822"/>
        <dbReference type="EC" id="3.4.13.22"/>
    </reaction>
</comment>
<dbReference type="GO" id="GO:0006508">
    <property type="term" value="P:proteolysis"/>
    <property type="evidence" value="ECO:0007669"/>
    <property type="project" value="UniProtKB-KW"/>
</dbReference>
<proteinExistence type="inferred from homology"/>